<evidence type="ECO:0000256" key="1">
    <source>
        <dbReference type="ARBA" id="ARBA00006151"/>
    </source>
</evidence>
<sequence length="83" mass="9709">MVLLIESDPLLQEGKLLPIAPPSLTLHSKRQWDIELRKWRRALHMFDYVYLDDDEEQQANKKPVYKRTEYKKSGRGATPAVGE</sequence>
<evidence type="ECO:0000256" key="2">
    <source>
        <dbReference type="ARBA" id="ARBA00022884"/>
    </source>
</evidence>
<proteinExistence type="inferred from homology"/>
<dbReference type="PANTHER" id="PTHR17408:SF12">
    <property type="entry name" value="HISTONE RNA HAIRPIN-BINDING PROTEIN RNA-BINDING DOMAIN-CONTAINING PROTEIN"/>
    <property type="match status" value="1"/>
</dbReference>
<dbReference type="InterPro" id="IPR029344">
    <property type="entry name" value="SLBP_RNA_bind"/>
</dbReference>
<dbReference type="AlphaFoldDB" id="A0A7G2CEW3"/>
<dbReference type="GO" id="GO:0005737">
    <property type="term" value="C:cytoplasm"/>
    <property type="evidence" value="ECO:0007669"/>
    <property type="project" value="TreeGrafter"/>
</dbReference>
<evidence type="ECO:0000259" key="4">
    <source>
        <dbReference type="Pfam" id="PF15247"/>
    </source>
</evidence>
<feature type="domain" description="Histone RNA hairpin-binding protein RNA-binding" evidence="4">
    <location>
        <begin position="17"/>
        <end position="47"/>
    </location>
</feature>
<comment type="similarity">
    <text evidence="1">Belongs to the SLBP family.</text>
</comment>
<keyword evidence="2" id="KW-0694">RNA-binding</keyword>
<accession>A0A7G2CEW3</accession>
<dbReference type="InterPro" id="IPR026502">
    <property type="entry name" value="SLBP1/SLBP2"/>
</dbReference>
<dbReference type="EMBL" id="LR877152">
    <property type="protein sequence ID" value="CAD2217233.1"/>
    <property type="molecule type" value="Genomic_DNA"/>
</dbReference>
<evidence type="ECO:0000256" key="3">
    <source>
        <dbReference type="SAM" id="MobiDB-lite"/>
    </source>
</evidence>
<dbReference type="PANTHER" id="PTHR17408">
    <property type="entry name" value="HISTONE RNA HAIRPIN-BINDING PROTEIN"/>
    <property type="match status" value="1"/>
</dbReference>
<dbReference type="GO" id="GO:0051028">
    <property type="term" value="P:mRNA transport"/>
    <property type="evidence" value="ECO:0007669"/>
    <property type="project" value="TreeGrafter"/>
</dbReference>
<protein>
    <submittedName>
        <fullName evidence="5">Histone RNA hairpin-binding protein RNA-binding domain containing protein, putative</fullName>
    </submittedName>
</protein>
<dbReference type="Proteomes" id="UP000515908">
    <property type="component" value="Chromosome 08"/>
</dbReference>
<gene>
    <name evidence="5" type="ORF">ADEAN_000471100</name>
</gene>
<dbReference type="InterPro" id="IPR038294">
    <property type="entry name" value="SLBP_RNA_bind_sf"/>
</dbReference>
<dbReference type="GO" id="GO:0003729">
    <property type="term" value="F:mRNA binding"/>
    <property type="evidence" value="ECO:0007669"/>
    <property type="project" value="InterPro"/>
</dbReference>
<organism evidence="5 6">
    <name type="scientific">Angomonas deanei</name>
    <dbReference type="NCBI Taxonomy" id="59799"/>
    <lineage>
        <taxon>Eukaryota</taxon>
        <taxon>Discoba</taxon>
        <taxon>Euglenozoa</taxon>
        <taxon>Kinetoplastea</taxon>
        <taxon>Metakinetoplastina</taxon>
        <taxon>Trypanosomatida</taxon>
        <taxon>Trypanosomatidae</taxon>
        <taxon>Strigomonadinae</taxon>
        <taxon>Angomonas</taxon>
    </lineage>
</organism>
<feature type="region of interest" description="Disordered" evidence="3">
    <location>
        <begin position="57"/>
        <end position="83"/>
    </location>
</feature>
<dbReference type="GO" id="GO:0006398">
    <property type="term" value="P:mRNA 3'-end processing by stem-loop binding and cleavage"/>
    <property type="evidence" value="ECO:0007669"/>
    <property type="project" value="TreeGrafter"/>
</dbReference>
<reference evidence="5 6" key="1">
    <citation type="submission" date="2020-08" db="EMBL/GenBank/DDBJ databases">
        <authorList>
            <person name="Newling K."/>
            <person name="Davey J."/>
            <person name="Forrester S."/>
        </authorList>
    </citation>
    <scope>NUCLEOTIDE SEQUENCE [LARGE SCALE GENOMIC DNA]</scope>
    <source>
        <strain evidence="6">Crithidia deanei Carvalho (ATCC PRA-265)</strain>
    </source>
</reference>
<dbReference type="Pfam" id="PF15247">
    <property type="entry name" value="SLBP_RNA_bind"/>
    <property type="match status" value="1"/>
</dbReference>
<dbReference type="GO" id="GO:0071204">
    <property type="term" value="C:histone pre-mRNA 3'end processing complex"/>
    <property type="evidence" value="ECO:0007669"/>
    <property type="project" value="TreeGrafter"/>
</dbReference>
<keyword evidence="6" id="KW-1185">Reference proteome</keyword>
<evidence type="ECO:0000313" key="5">
    <source>
        <dbReference type="EMBL" id="CAD2217233.1"/>
    </source>
</evidence>
<dbReference type="GO" id="GO:0071207">
    <property type="term" value="F:histone pre-mRNA stem-loop binding"/>
    <property type="evidence" value="ECO:0007669"/>
    <property type="project" value="TreeGrafter"/>
</dbReference>
<dbReference type="VEuPathDB" id="TriTrypDB:ADEAN_000471100"/>
<dbReference type="Gene3D" id="1.10.8.1120">
    <property type="entry name" value="Histone RNA hairpin-binding protein RNA-binding domain"/>
    <property type="match status" value="1"/>
</dbReference>
<evidence type="ECO:0000313" key="6">
    <source>
        <dbReference type="Proteomes" id="UP000515908"/>
    </source>
</evidence>
<name>A0A7G2CEW3_9TRYP</name>
<dbReference type="OrthoDB" id="265795at2759"/>